<comment type="caution">
    <text evidence="5">The sequence shown here is derived from an EMBL/GenBank/DDBJ whole genome shotgun (WGS) entry which is preliminary data.</text>
</comment>
<dbReference type="EC" id="2.4.1.281" evidence="4"/>
<dbReference type="GO" id="GO:0071555">
    <property type="term" value="P:cell wall organization"/>
    <property type="evidence" value="ECO:0007669"/>
    <property type="project" value="UniProtKB-KW"/>
</dbReference>
<comment type="similarity">
    <text evidence="3 4">Belongs to the glycosyl hydrolase 130 family.</text>
</comment>
<dbReference type="GO" id="GO:0016798">
    <property type="term" value="F:hydrolase activity, acting on glycosyl bonds"/>
    <property type="evidence" value="ECO:0007669"/>
    <property type="project" value="UniProtKB-KW"/>
</dbReference>
<dbReference type="PANTHER" id="PTHR34106:SF1">
    <property type="entry name" value="1,4-BETA-MANNOSYL-N-ACETYLGLUCOSAMINE PHOSPHORYLASE"/>
    <property type="match status" value="1"/>
</dbReference>
<keyword evidence="4" id="KW-0961">Cell wall biogenesis/degradation</keyword>
<evidence type="ECO:0000313" key="5">
    <source>
        <dbReference type="EMBL" id="MBB6692595.1"/>
    </source>
</evidence>
<dbReference type="GO" id="GO:0016758">
    <property type="term" value="F:hexosyltransferase activity"/>
    <property type="evidence" value="ECO:0007669"/>
    <property type="project" value="UniProtKB-UniRule"/>
</dbReference>
<evidence type="ECO:0000256" key="3">
    <source>
        <dbReference type="ARBA" id="ARBA00024356"/>
    </source>
</evidence>
<accession>A0A841TWN9</accession>
<sequence>MSAWLEQLKQLADAQERLINRPNPPVKPGNGIYFRHEHPVVTNEHAPLYWRYDLNPETNPLLLERIGVNAAFNPGAIELDGKFYLMVRVEGADRKSFFAVAESDSPTEGFRFWDYPVLLPETEDPDINVYDMRLVKHEDGYIYGLFCSERKDPSAPMGDTSSAVAQGGIVRTKDLKTWERLPDLKTPSPQQRNVVLHPEFVNGKYAFYTRPQDGFIDTGAGGGIGWGLSESMNPAVIEEETIVDEKVYHTIKEVKNGQGPAPIKTDKGWLHIAHGVRNTAAGLRYVVYAFMTDLNEPNKVIYSPGGHLIAPEGIERVGDVSNVIFCNGVIARDNGEVYIYYASSDTRCHVASTTIDRLVDYVTGTPSDPLRSRACVEQRSELIARNLELMQRPEYAFLKRG</sequence>
<dbReference type="HAMAP" id="MF_00928">
    <property type="entry name" value="Man_Glc_phosphorylase"/>
    <property type="match status" value="1"/>
</dbReference>
<evidence type="ECO:0000256" key="4">
    <source>
        <dbReference type="HAMAP-Rule" id="MF_00928"/>
    </source>
</evidence>
<dbReference type="RefSeq" id="WP_185136584.1">
    <property type="nucleotide sequence ID" value="NZ_JACJVR010000055.1"/>
</dbReference>
<comment type="function">
    <text evidence="4">Converts 4-O-beta-D-mannopyranosyl-D-glucopyranose (Man-Glc) to mannose 1-phosphate (Man1P) and glucose.</text>
</comment>
<dbReference type="AlphaFoldDB" id="A0A841TWN9"/>
<proteinExistence type="inferred from homology"/>
<keyword evidence="5" id="KW-0378">Hydrolase</keyword>
<protein>
    <recommendedName>
        <fullName evidence="4">4-O-beta-D-mannosyl-D-glucose phosphorylase</fullName>
        <shortName evidence="4">MGP</shortName>
        <shortName evidence="4">Mannosylglucose phosphorylase</shortName>
        <ecNumber evidence="4">2.4.1.281</ecNumber>
    </recommendedName>
</protein>
<keyword evidence="4" id="KW-0119">Carbohydrate metabolism</keyword>
<dbReference type="InterPro" id="IPR007184">
    <property type="entry name" value="Mannoside_phosphorylase"/>
</dbReference>
<comment type="catalytic activity">
    <reaction evidence="4">
        <text>beta-D-mannosyl-(1-&gt;4)-D-glucose + phosphate = alpha-D-mannose 1-phosphate + D-glucose</text>
        <dbReference type="Rhea" id="RHEA:32531"/>
        <dbReference type="ChEBI" id="CHEBI:4167"/>
        <dbReference type="ChEBI" id="CHEBI:43474"/>
        <dbReference type="ChEBI" id="CHEBI:58409"/>
        <dbReference type="ChEBI" id="CHEBI:64351"/>
        <dbReference type="EC" id="2.4.1.281"/>
    </reaction>
</comment>
<evidence type="ECO:0000313" key="6">
    <source>
        <dbReference type="Proteomes" id="UP000553776"/>
    </source>
</evidence>
<dbReference type="GO" id="GO:0005975">
    <property type="term" value="P:carbohydrate metabolic process"/>
    <property type="evidence" value="ECO:0007669"/>
    <property type="project" value="UniProtKB-UniRule"/>
</dbReference>
<keyword evidence="6" id="KW-1185">Reference proteome</keyword>
<dbReference type="Gene3D" id="2.115.10.20">
    <property type="entry name" value="Glycosyl hydrolase domain, family 43"/>
    <property type="match status" value="1"/>
</dbReference>
<gene>
    <name evidence="5" type="ORF">H7B90_14390</name>
</gene>
<keyword evidence="1 4" id="KW-0328">Glycosyltransferase</keyword>
<organism evidence="5 6">
    <name type="scientific">Cohnella xylanilytica</name>
    <dbReference type="NCBI Taxonomy" id="557555"/>
    <lineage>
        <taxon>Bacteria</taxon>
        <taxon>Bacillati</taxon>
        <taxon>Bacillota</taxon>
        <taxon>Bacilli</taxon>
        <taxon>Bacillales</taxon>
        <taxon>Paenibacillaceae</taxon>
        <taxon>Cohnella</taxon>
    </lineage>
</organism>
<evidence type="ECO:0000256" key="1">
    <source>
        <dbReference type="ARBA" id="ARBA00022676"/>
    </source>
</evidence>
<name>A0A841TWN9_9BACL</name>
<dbReference type="EMBL" id="JACJVR010000055">
    <property type="protein sequence ID" value="MBB6692595.1"/>
    <property type="molecule type" value="Genomic_DNA"/>
</dbReference>
<dbReference type="InterPro" id="IPR028583">
    <property type="entry name" value="Man_Glc_phosphorylase"/>
</dbReference>
<dbReference type="InterPro" id="IPR023296">
    <property type="entry name" value="Glyco_hydro_beta-prop_sf"/>
</dbReference>
<dbReference type="Proteomes" id="UP000553776">
    <property type="component" value="Unassembled WGS sequence"/>
</dbReference>
<dbReference type="SUPFAM" id="SSF75005">
    <property type="entry name" value="Arabinanase/levansucrase/invertase"/>
    <property type="match status" value="1"/>
</dbReference>
<dbReference type="Pfam" id="PF04041">
    <property type="entry name" value="Glyco_hydro_130"/>
    <property type="match status" value="1"/>
</dbReference>
<keyword evidence="2 4" id="KW-0808">Transferase</keyword>
<keyword evidence="5" id="KW-0326">Glycosidase</keyword>
<evidence type="ECO:0000256" key="2">
    <source>
        <dbReference type="ARBA" id="ARBA00022679"/>
    </source>
</evidence>
<reference evidence="5 6" key="1">
    <citation type="submission" date="2020-08" db="EMBL/GenBank/DDBJ databases">
        <title>Cohnella phylogeny.</title>
        <authorList>
            <person name="Dunlap C."/>
        </authorList>
    </citation>
    <scope>NUCLEOTIDE SEQUENCE [LARGE SCALE GENOMIC DNA]</scope>
    <source>
        <strain evidence="5 6">DSM 25239</strain>
    </source>
</reference>
<dbReference type="PIRSF" id="PIRSF016202">
    <property type="entry name" value="PH1107"/>
    <property type="match status" value="1"/>
</dbReference>
<dbReference type="PANTHER" id="PTHR34106">
    <property type="entry name" value="GLYCOSIDASE"/>
    <property type="match status" value="1"/>
</dbReference>